<dbReference type="InterPro" id="IPR012318">
    <property type="entry name" value="HTH_CRP"/>
</dbReference>
<evidence type="ECO:0000256" key="1">
    <source>
        <dbReference type="ARBA" id="ARBA00022553"/>
    </source>
</evidence>
<dbReference type="InterPro" id="IPR014710">
    <property type="entry name" value="RmlC-like_jellyroll"/>
</dbReference>
<feature type="domain" description="Cyclic nucleotide-binding" evidence="7">
    <location>
        <begin position="156"/>
        <end position="264"/>
    </location>
</feature>
<feature type="domain" description="HTH crp-type" evidence="9">
    <location>
        <begin position="278"/>
        <end position="347"/>
    </location>
</feature>
<dbReference type="PROSITE" id="PS51063">
    <property type="entry name" value="HTH_CRP_2"/>
    <property type="match status" value="1"/>
</dbReference>
<protein>
    <submittedName>
        <fullName evidence="10">Response regulator</fullName>
    </submittedName>
</protein>
<evidence type="ECO:0000256" key="2">
    <source>
        <dbReference type="ARBA" id="ARBA00023012"/>
    </source>
</evidence>
<evidence type="ECO:0000259" key="9">
    <source>
        <dbReference type="PROSITE" id="PS51063"/>
    </source>
</evidence>
<dbReference type="CDD" id="cd17574">
    <property type="entry name" value="REC_OmpR"/>
    <property type="match status" value="1"/>
</dbReference>
<dbReference type="InterPro" id="IPR001789">
    <property type="entry name" value="Sig_transdc_resp-reg_receiver"/>
</dbReference>
<dbReference type="SUPFAM" id="SSF52172">
    <property type="entry name" value="CheY-like"/>
    <property type="match status" value="1"/>
</dbReference>
<evidence type="ECO:0000256" key="4">
    <source>
        <dbReference type="ARBA" id="ARBA00023125"/>
    </source>
</evidence>
<dbReference type="PANTHER" id="PTHR48111">
    <property type="entry name" value="REGULATOR OF RPOS"/>
    <property type="match status" value="1"/>
</dbReference>
<evidence type="ECO:0000259" key="8">
    <source>
        <dbReference type="PROSITE" id="PS50110"/>
    </source>
</evidence>
<dbReference type="SMART" id="SM00419">
    <property type="entry name" value="HTH_CRP"/>
    <property type="match status" value="1"/>
</dbReference>
<dbReference type="CDD" id="cd00038">
    <property type="entry name" value="CAP_ED"/>
    <property type="match status" value="1"/>
</dbReference>
<dbReference type="PROSITE" id="PS50042">
    <property type="entry name" value="CNMP_BINDING_3"/>
    <property type="match status" value="1"/>
</dbReference>
<dbReference type="Proteomes" id="UP001200642">
    <property type="component" value="Unassembled WGS sequence"/>
</dbReference>
<keyword evidence="11" id="KW-1185">Reference proteome</keyword>
<feature type="modified residue" description="4-aspartylphosphate" evidence="6">
    <location>
        <position position="53"/>
    </location>
</feature>
<keyword evidence="5" id="KW-0804">Transcription</keyword>
<dbReference type="GO" id="GO:0032993">
    <property type="term" value="C:protein-DNA complex"/>
    <property type="evidence" value="ECO:0007669"/>
    <property type="project" value="TreeGrafter"/>
</dbReference>
<dbReference type="EMBL" id="JAIRBC010000029">
    <property type="protein sequence ID" value="MCG2462341.1"/>
    <property type="molecule type" value="Genomic_DNA"/>
</dbReference>
<dbReference type="PANTHER" id="PTHR48111:SF4">
    <property type="entry name" value="DNA-BINDING DUAL TRANSCRIPTIONAL REGULATOR OMPR"/>
    <property type="match status" value="1"/>
</dbReference>
<dbReference type="SMART" id="SM00448">
    <property type="entry name" value="REC"/>
    <property type="match status" value="1"/>
</dbReference>
<evidence type="ECO:0000259" key="7">
    <source>
        <dbReference type="PROSITE" id="PS50042"/>
    </source>
</evidence>
<dbReference type="InterPro" id="IPR018490">
    <property type="entry name" value="cNMP-bd_dom_sf"/>
</dbReference>
<proteinExistence type="predicted"/>
<evidence type="ECO:0000313" key="10">
    <source>
        <dbReference type="EMBL" id="MCG2462341.1"/>
    </source>
</evidence>
<dbReference type="InterPro" id="IPR036388">
    <property type="entry name" value="WH-like_DNA-bd_sf"/>
</dbReference>
<dbReference type="RefSeq" id="WP_317903481.1">
    <property type="nucleotide sequence ID" value="NZ_JAIRBC010000029.1"/>
</dbReference>
<accession>A0AAE3EZ42</accession>
<dbReference type="InterPro" id="IPR036390">
    <property type="entry name" value="WH_DNA-bd_sf"/>
</dbReference>
<dbReference type="GO" id="GO:0000156">
    <property type="term" value="F:phosphorelay response regulator activity"/>
    <property type="evidence" value="ECO:0007669"/>
    <property type="project" value="TreeGrafter"/>
</dbReference>
<keyword evidence="2" id="KW-0902">Two-component regulatory system</keyword>
<comment type="caution">
    <text evidence="10">The sequence shown here is derived from an EMBL/GenBank/DDBJ whole genome shotgun (WGS) entry which is preliminary data.</text>
</comment>
<sequence>MTKRILLVEDDTVLRENTAELLELSGYEVRTAADGSKGIKKAKEYLPDVIVCDIMMPKIDGYGVLETLSQEPNTKSIPFIFLSAKTERRDIRKGMELGADDYITKPFVESELIGAIESRLAKMAILRETASRDNSASETSTSDTHITSIHQLKNFIDDNGQEYSYELGEAVFREGDNSNTVYLVHKGVVKTHKLDEMGKELITGIYKPDDFFGFTSFTKNTVHQEYATAMGKTLLAGISSFDLINLLQENRGLAMELMQLFSENLSEAKEQLLEMAYGSVRRKTARTILKFAEKLEQDSRGNLHILRSDLASVAGMATETLIRTLSSFKKEGLIDIEDRNIRITNMDGLVRVY</sequence>
<evidence type="ECO:0000256" key="6">
    <source>
        <dbReference type="PROSITE-ProRule" id="PRU00169"/>
    </source>
</evidence>
<reference evidence="10" key="1">
    <citation type="submission" date="2023-02" db="EMBL/GenBank/DDBJ databases">
        <title>Genome of Flavobacteriaceae gen. nov. sp. strain F89.</title>
        <authorList>
            <person name="Wang Y."/>
        </authorList>
    </citation>
    <scope>NUCLEOTIDE SEQUENCE</scope>
    <source>
        <strain evidence="10">F89</strain>
    </source>
</reference>
<dbReference type="InterPro" id="IPR039420">
    <property type="entry name" value="WalR-like"/>
</dbReference>
<dbReference type="Pfam" id="PF00027">
    <property type="entry name" value="cNMP_binding"/>
    <property type="match status" value="1"/>
</dbReference>
<dbReference type="Pfam" id="PF13545">
    <property type="entry name" value="HTH_Crp_2"/>
    <property type="match status" value="1"/>
</dbReference>
<evidence type="ECO:0000256" key="3">
    <source>
        <dbReference type="ARBA" id="ARBA00023015"/>
    </source>
</evidence>
<gene>
    <name evidence="10" type="ORF">K8352_16385</name>
</gene>
<keyword evidence="3" id="KW-0805">Transcription regulation</keyword>
<dbReference type="Gene3D" id="3.40.50.2300">
    <property type="match status" value="1"/>
</dbReference>
<dbReference type="SUPFAM" id="SSF51206">
    <property type="entry name" value="cAMP-binding domain-like"/>
    <property type="match status" value="1"/>
</dbReference>
<dbReference type="AlphaFoldDB" id="A0AAE3EZ42"/>
<evidence type="ECO:0000256" key="5">
    <source>
        <dbReference type="ARBA" id="ARBA00023163"/>
    </source>
</evidence>
<dbReference type="GO" id="GO:0005829">
    <property type="term" value="C:cytosol"/>
    <property type="evidence" value="ECO:0007669"/>
    <property type="project" value="TreeGrafter"/>
</dbReference>
<dbReference type="Gene3D" id="1.10.10.10">
    <property type="entry name" value="Winged helix-like DNA-binding domain superfamily/Winged helix DNA-binding domain"/>
    <property type="match status" value="1"/>
</dbReference>
<dbReference type="PROSITE" id="PS50110">
    <property type="entry name" value="RESPONSE_REGULATORY"/>
    <property type="match status" value="1"/>
</dbReference>
<keyword evidence="1 6" id="KW-0597">Phosphoprotein</keyword>
<dbReference type="Gene3D" id="2.60.120.10">
    <property type="entry name" value="Jelly Rolls"/>
    <property type="match status" value="1"/>
</dbReference>
<dbReference type="InterPro" id="IPR011006">
    <property type="entry name" value="CheY-like_superfamily"/>
</dbReference>
<name>A0AAE3EZ42_9FLAO</name>
<dbReference type="SMART" id="SM00100">
    <property type="entry name" value="cNMP"/>
    <property type="match status" value="1"/>
</dbReference>
<dbReference type="GO" id="GO:0000976">
    <property type="term" value="F:transcription cis-regulatory region binding"/>
    <property type="evidence" value="ECO:0007669"/>
    <property type="project" value="TreeGrafter"/>
</dbReference>
<dbReference type="InterPro" id="IPR000595">
    <property type="entry name" value="cNMP-bd_dom"/>
</dbReference>
<dbReference type="GO" id="GO:0006355">
    <property type="term" value="P:regulation of DNA-templated transcription"/>
    <property type="evidence" value="ECO:0007669"/>
    <property type="project" value="InterPro"/>
</dbReference>
<feature type="domain" description="Response regulatory" evidence="8">
    <location>
        <begin position="4"/>
        <end position="120"/>
    </location>
</feature>
<evidence type="ECO:0000313" key="11">
    <source>
        <dbReference type="Proteomes" id="UP001200642"/>
    </source>
</evidence>
<dbReference type="Pfam" id="PF00072">
    <property type="entry name" value="Response_reg"/>
    <property type="match status" value="1"/>
</dbReference>
<organism evidence="10 11">
    <name type="scientific">Cerina litoralis</name>
    <dbReference type="NCBI Taxonomy" id="2874477"/>
    <lineage>
        <taxon>Bacteria</taxon>
        <taxon>Pseudomonadati</taxon>
        <taxon>Bacteroidota</taxon>
        <taxon>Flavobacteriia</taxon>
        <taxon>Flavobacteriales</taxon>
        <taxon>Flavobacteriaceae</taxon>
        <taxon>Cerina</taxon>
    </lineage>
</organism>
<dbReference type="SUPFAM" id="SSF46785">
    <property type="entry name" value="Winged helix' DNA-binding domain"/>
    <property type="match status" value="1"/>
</dbReference>
<keyword evidence="4" id="KW-0238">DNA-binding</keyword>